<evidence type="ECO:0000313" key="3">
    <source>
        <dbReference type="Proteomes" id="UP000287224"/>
    </source>
</evidence>
<sequence length="73" mass="7585">MKQKPPSPTVLSTLGALSGMGFTVAVPIALGAILGNYLDGLLHTGPLLILLGLLLGLISGIYGAYRLYKSVFQ</sequence>
<keyword evidence="1" id="KW-1133">Transmembrane helix</keyword>
<feature type="transmembrane region" description="Helical" evidence="1">
    <location>
        <begin position="47"/>
        <end position="68"/>
    </location>
</feature>
<protein>
    <recommendedName>
        <fullName evidence="4">ATP synthase protein I</fullName>
    </recommendedName>
</protein>
<comment type="caution">
    <text evidence="2">The sequence shown here is derived from an EMBL/GenBank/DDBJ whole genome shotgun (WGS) entry which is preliminary data.</text>
</comment>
<dbReference type="Pfam" id="PF09527">
    <property type="entry name" value="ATPase_gene1"/>
    <property type="match status" value="1"/>
</dbReference>
<keyword evidence="1" id="KW-0812">Transmembrane</keyword>
<dbReference type="InterPro" id="IPR032820">
    <property type="entry name" value="ATPase_put"/>
</dbReference>
<keyword evidence="3" id="KW-1185">Reference proteome</keyword>
<accession>A0A401ZBC2</accession>
<keyword evidence="1" id="KW-0472">Membrane</keyword>
<dbReference type="Proteomes" id="UP000287224">
    <property type="component" value="Unassembled WGS sequence"/>
</dbReference>
<dbReference type="RefSeq" id="WP_218030852.1">
    <property type="nucleotide sequence ID" value="NZ_BIFQ01000001.1"/>
</dbReference>
<gene>
    <name evidence="2" type="ORF">KDAU_15130</name>
</gene>
<proteinExistence type="predicted"/>
<evidence type="ECO:0000256" key="1">
    <source>
        <dbReference type="SAM" id="Phobius"/>
    </source>
</evidence>
<evidence type="ECO:0000313" key="2">
    <source>
        <dbReference type="EMBL" id="GCE04184.1"/>
    </source>
</evidence>
<evidence type="ECO:0008006" key="4">
    <source>
        <dbReference type="Google" id="ProtNLM"/>
    </source>
</evidence>
<name>A0A401ZBC2_9CHLR</name>
<organism evidence="2 3">
    <name type="scientific">Dictyobacter aurantiacus</name>
    <dbReference type="NCBI Taxonomy" id="1936993"/>
    <lineage>
        <taxon>Bacteria</taxon>
        <taxon>Bacillati</taxon>
        <taxon>Chloroflexota</taxon>
        <taxon>Ktedonobacteria</taxon>
        <taxon>Ktedonobacterales</taxon>
        <taxon>Dictyobacteraceae</taxon>
        <taxon>Dictyobacter</taxon>
    </lineage>
</organism>
<dbReference type="AlphaFoldDB" id="A0A401ZBC2"/>
<reference evidence="3" key="1">
    <citation type="submission" date="2018-12" db="EMBL/GenBank/DDBJ databases">
        <title>Tengunoibacter tsumagoiensis gen. nov., sp. nov., Dictyobacter kobayashii sp. nov., D. alpinus sp. nov., and D. joshuensis sp. nov. and description of Dictyobacteraceae fam. nov. within the order Ktedonobacterales isolated from Tengu-no-mugimeshi.</title>
        <authorList>
            <person name="Wang C.M."/>
            <person name="Zheng Y."/>
            <person name="Sakai Y."/>
            <person name="Toyoda A."/>
            <person name="Minakuchi Y."/>
            <person name="Abe K."/>
            <person name="Yokota A."/>
            <person name="Yabe S."/>
        </authorList>
    </citation>
    <scope>NUCLEOTIDE SEQUENCE [LARGE SCALE GENOMIC DNA]</scope>
    <source>
        <strain evidence="3">S-27</strain>
    </source>
</reference>
<dbReference type="EMBL" id="BIFQ01000001">
    <property type="protein sequence ID" value="GCE04184.1"/>
    <property type="molecule type" value="Genomic_DNA"/>
</dbReference>